<evidence type="ECO:0000313" key="7">
    <source>
        <dbReference type="Proteomes" id="UP000245119"/>
    </source>
</evidence>
<dbReference type="PROSITE" id="PS50871">
    <property type="entry name" value="C1Q"/>
    <property type="match status" value="1"/>
</dbReference>
<gene>
    <name evidence="6" type="ORF">C0Q70_11320</name>
</gene>
<accession>A0A2T7P5Q0</accession>
<evidence type="ECO:0000256" key="2">
    <source>
        <dbReference type="ARBA" id="ARBA00022525"/>
    </source>
</evidence>
<evidence type="ECO:0000259" key="5">
    <source>
        <dbReference type="PROSITE" id="PS50871"/>
    </source>
</evidence>
<dbReference type="SMART" id="SM00110">
    <property type="entry name" value="C1Q"/>
    <property type="match status" value="1"/>
</dbReference>
<dbReference type="InterPro" id="IPR008983">
    <property type="entry name" value="Tumour_necrosis_fac-like_dom"/>
</dbReference>
<dbReference type="EMBL" id="PZQS01000006">
    <property type="protein sequence ID" value="PVD28726.1"/>
    <property type="molecule type" value="Genomic_DNA"/>
</dbReference>
<comment type="caution">
    <text evidence="6">The sequence shown here is derived from an EMBL/GenBank/DDBJ whole genome shotgun (WGS) entry which is preliminary data.</text>
</comment>
<comment type="subcellular location">
    <subcellularLocation>
        <location evidence="1">Secreted</location>
    </subcellularLocation>
</comment>
<feature type="domain" description="C1q" evidence="5">
    <location>
        <begin position="133"/>
        <end position="265"/>
    </location>
</feature>
<dbReference type="PANTHER" id="PTHR22923:SF102">
    <property type="entry name" value="CEREBELLIN 13-RELATED"/>
    <property type="match status" value="1"/>
</dbReference>
<evidence type="ECO:0000313" key="6">
    <source>
        <dbReference type="EMBL" id="PVD28726.1"/>
    </source>
</evidence>
<dbReference type="SUPFAM" id="SSF49842">
    <property type="entry name" value="TNF-like"/>
    <property type="match status" value="1"/>
</dbReference>
<proteinExistence type="predicted"/>
<keyword evidence="4" id="KW-0175">Coiled coil</keyword>
<protein>
    <recommendedName>
        <fullName evidence="5">C1q domain-containing protein</fullName>
    </recommendedName>
</protein>
<sequence length="265" mass="29791">MTKLTRDIADMKDKLPALETTTSSLEKQQTAVLQLEALKEENSNLQSQVVSLREADSRMQENMDTLQQNVEKIIGQFSVLQKDITYIEHELQAIKVINIKLQNDVDSSQQESLLIKTETKKLQDAAEELSESFKTFKASSLVAFNARLHESSPAGDVILSKVDCNVGQAYDDKTGIFTVPVTGIYFFMARAMAAEEPRRFYVHIMVDGLSVAVSGSFRGKPYHGMNCTVHLVQRLIKGQKRLTLRNDVVTEAQDSIIVVDIRFFD</sequence>
<evidence type="ECO:0000256" key="1">
    <source>
        <dbReference type="ARBA" id="ARBA00004613"/>
    </source>
</evidence>
<dbReference type="GO" id="GO:0005576">
    <property type="term" value="C:extracellular region"/>
    <property type="evidence" value="ECO:0007669"/>
    <property type="project" value="UniProtKB-SubCell"/>
</dbReference>
<dbReference type="Pfam" id="PF00386">
    <property type="entry name" value="C1q"/>
    <property type="match status" value="1"/>
</dbReference>
<dbReference type="AlphaFoldDB" id="A0A2T7P5Q0"/>
<keyword evidence="2" id="KW-0964">Secreted</keyword>
<dbReference type="Proteomes" id="UP000245119">
    <property type="component" value="Linkage Group LG6"/>
</dbReference>
<dbReference type="PANTHER" id="PTHR22923">
    <property type="entry name" value="CEREBELLIN-RELATED"/>
    <property type="match status" value="1"/>
</dbReference>
<reference evidence="6 7" key="1">
    <citation type="submission" date="2018-04" db="EMBL/GenBank/DDBJ databases">
        <title>The genome of golden apple snail Pomacea canaliculata provides insight into stress tolerance and invasive adaptation.</title>
        <authorList>
            <person name="Liu C."/>
            <person name="Liu B."/>
            <person name="Ren Y."/>
            <person name="Zhang Y."/>
            <person name="Wang H."/>
            <person name="Li S."/>
            <person name="Jiang F."/>
            <person name="Yin L."/>
            <person name="Zhang G."/>
            <person name="Qian W."/>
            <person name="Fan W."/>
        </authorList>
    </citation>
    <scope>NUCLEOTIDE SEQUENCE [LARGE SCALE GENOMIC DNA]</scope>
    <source>
        <strain evidence="6">SZHN2017</strain>
        <tissue evidence="6">Muscle</tissue>
    </source>
</reference>
<dbReference type="Gene3D" id="2.60.120.40">
    <property type="match status" value="1"/>
</dbReference>
<keyword evidence="3" id="KW-0732">Signal</keyword>
<dbReference type="InterPro" id="IPR001073">
    <property type="entry name" value="C1q_dom"/>
</dbReference>
<dbReference type="InterPro" id="IPR050822">
    <property type="entry name" value="Cerebellin_Synaptic_Org"/>
</dbReference>
<feature type="coiled-coil region" evidence="4">
    <location>
        <begin position="1"/>
        <end position="55"/>
    </location>
</feature>
<evidence type="ECO:0000256" key="4">
    <source>
        <dbReference type="SAM" id="Coils"/>
    </source>
</evidence>
<evidence type="ECO:0000256" key="3">
    <source>
        <dbReference type="ARBA" id="ARBA00022729"/>
    </source>
</evidence>
<organism evidence="6 7">
    <name type="scientific">Pomacea canaliculata</name>
    <name type="common">Golden apple snail</name>
    <dbReference type="NCBI Taxonomy" id="400727"/>
    <lineage>
        <taxon>Eukaryota</taxon>
        <taxon>Metazoa</taxon>
        <taxon>Spiralia</taxon>
        <taxon>Lophotrochozoa</taxon>
        <taxon>Mollusca</taxon>
        <taxon>Gastropoda</taxon>
        <taxon>Caenogastropoda</taxon>
        <taxon>Architaenioglossa</taxon>
        <taxon>Ampullarioidea</taxon>
        <taxon>Ampullariidae</taxon>
        <taxon>Pomacea</taxon>
    </lineage>
</organism>
<keyword evidence="7" id="KW-1185">Reference proteome</keyword>
<dbReference type="OrthoDB" id="9944757at2759"/>
<name>A0A2T7P5Q0_POMCA</name>